<sequence length="132" mass="14767">GRGKLLAPDPRQPASNAEPDFFNRIRVGSGRKSELSTLREDADLTAWYVDEEPGANGFEKTIADSNGQGSLLHERDFNSLDLERAQAYRILKRRATLRCNPTRTDAGAFDSLRQTRTDWRNGFGIDVNSQAI</sequence>
<dbReference type="AlphaFoldDB" id="A0A9X2W0S6"/>
<feature type="region of interest" description="Disordered" evidence="1">
    <location>
        <begin position="1"/>
        <end position="22"/>
    </location>
</feature>
<protein>
    <submittedName>
        <fullName evidence="2">Uncharacterized protein</fullName>
    </submittedName>
</protein>
<organism evidence="2 3">
    <name type="scientific">Tsuneonella litorea</name>
    <dbReference type="NCBI Taxonomy" id="2976475"/>
    <lineage>
        <taxon>Bacteria</taxon>
        <taxon>Pseudomonadati</taxon>
        <taxon>Pseudomonadota</taxon>
        <taxon>Alphaproteobacteria</taxon>
        <taxon>Sphingomonadales</taxon>
        <taxon>Erythrobacteraceae</taxon>
        <taxon>Tsuneonella</taxon>
    </lineage>
</organism>
<name>A0A9X2W0S6_9SPHN</name>
<evidence type="ECO:0000313" key="3">
    <source>
        <dbReference type="Proteomes" id="UP001142648"/>
    </source>
</evidence>
<keyword evidence="3" id="KW-1185">Reference proteome</keyword>
<dbReference type="Proteomes" id="UP001142648">
    <property type="component" value="Unassembled WGS sequence"/>
</dbReference>
<evidence type="ECO:0000313" key="2">
    <source>
        <dbReference type="EMBL" id="MCT2558622.1"/>
    </source>
</evidence>
<accession>A0A9X2W0S6</accession>
<dbReference type="EMBL" id="JAOAMV010000002">
    <property type="protein sequence ID" value="MCT2558622.1"/>
    <property type="molecule type" value="Genomic_DNA"/>
</dbReference>
<comment type="caution">
    <text evidence="2">The sequence shown here is derived from an EMBL/GenBank/DDBJ whole genome shotgun (WGS) entry which is preliminary data.</text>
</comment>
<feature type="non-terminal residue" evidence="2">
    <location>
        <position position="1"/>
    </location>
</feature>
<evidence type="ECO:0000256" key="1">
    <source>
        <dbReference type="SAM" id="MobiDB-lite"/>
    </source>
</evidence>
<dbReference type="RefSeq" id="WP_259961455.1">
    <property type="nucleotide sequence ID" value="NZ_JAOAMV010000002.1"/>
</dbReference>
<proteinExistence type="predicted"/>
<reference evidence="2" key="1">
    <citation type="submission" date="2022-09" db="EMBL/GenBank/DDBJ databases">
        <title>The genome sequence of Tsuneonella sp. YG55.</title>
        <authorList>
            <person name="Liu Y."/>
        </authorList>
    </citation>
    <scope>NUCLEOTIDE SEQUENCE</scope>
    <source>
        <strain evidence="2">YG55</strain>
    </source>
</reference>
<gene>
    <name evidence="2" type="ORF">N0B51_06480</name>
</gene>